<protein>
    <submittedName>
        <fullName evidence="1">Pentapeptide repeat-containing protein</fullName>
    </submittedName>
</protein>
<keyword evidence="2" id="KW-1185">Reference proteome</keyword>
<sequence length="290" mass="33247">MLSKTDLNKLDVINKMVLVEQELNDQFQLEDKTIQNSSLLSLGLNRAKFINSRITQTIVQDCYLRNATFQNVDLTGTKFINCNLEKASFRVCNLRYTEFSKCKINLQEILSNLPTESNLKINILKQLLINQTEMSEKKSCDKLNVLIAEEERVNSKNKFLCLNSYYSNIGTLDRVNSFFSYIMQTISGFVWGYGLSLWKLFRFAVLTVIFFAVIISFLDLEYIDKINNNKVSSLEIHNALFLSFLVFSGSGYGEFLPNGFMSTITFVIESGLGIIFLGFFVSAVYRRIAR</sequence>
<comment type="caution">
    <text evidence="1">The sequence shown here is derived from an EMBL/GenBank/DDBJ whole genome shotgun (WGS) entry which is preliminary data.</text>
</comment>
<organism evidence="1 2">
    <name type="scientific">Paenibacillus mesotrionivorans</name>
    <dbReference type="NCBI Taxonomy" id="3160968"/>
    <lineage>
        <taxon>Bacteria</taxon>
        <taxon>Bacillati</taxon>
        <taxon>Bacillota</taxon>
        <taxon>Bacilli</taxon>
        <taxon>Bacillales</taxon>
        <taxon>Paenibacillaceae</taxon>
        <taxon>Paenibacillus</taxon>
    </lineage>
</organism>
<gene>
    <name evidence="1" type="ORF">ACI1P1_16510</name>
</gene>
<proteinExistence type="predicted"/>
<evidence type="ECO:0000313" key="2">
    <source>
        <dbReference type="Proteomes" id="UP001631969"/>
    </source>
</evidence>
<accession>A0ACC7NYQ1</accession>
<reference evidence="1" key="1">
    <citation type="submission" date="2024-12" db="EMBL/GenBank/DDBJ databases">
        <authorList>
            <person name="Wu N."/>
        </authorList>
    </citation>
    <scope>NUCLEOTIDE SEQUENCE</scope>
    <source>
        <strain evidence="1">P15</strain>
    </source>
</reference>
<dbReference type="Proteomes" id="UP001631969">
    <property type="component" value="Unassembled WGS sequence"/>
</dbReference>
<dbReference type="EMBL" id="JBJURJ010000010">
    <property type="protein sequence ID" value="MFM9329899.1"/>
    <property type="molecule type" value="Genomic_DNA"/>
</dbReference>
<name>A0ACC7NYQ1_9BACL</name>
<evidence type="ECO:0000313" key="1">
    <source>
        <dbReference type="EMBL" id="MFM9329899.1"/>
    </source>
</evidence>